<keyword evidence="2" id="KW-1185">Reference proteome</keyword>
<reference evidence="1 2" key="1">
    <citation type="journal article" date="2019" name="Nat. Ecol. Evol.">
        <title>Megaphylogeny resolves global patterns of mushroom evolution.</title>
        <authorList>
            <person name="Varga T."/>
            <person name="Krizsan K."/>
            <person name="Foldi C."/>
            <person name="Dima B."/>
            <person name="Sanchez-Garcia M."/>
            <person name="Sanchez-Ramirez S."/>
            <person name="Szollosi G.J."/>
            <person name="Szarkandi J.G."/>
            <person name="Papp V."/>
            <person name="Albert L."/>
            <person name="Andreopoulos W."/>
            <person name="Angelini C."/>
            <person name="Antonin V."/>
            <person name="Barry K.W."/>
            <person name="Bougher N.L."/>
            <person name="Buchanan P."/>
            <person name="Buyck B."/>
            <person name="Bense V."/>
            <person name="Catcheside P."/>
            <person name="Chovatia M."/>
            <person name="Cooper J."/>
            <person name="Damon W."/>
            <person name="Desjardin D."/>
            <person name="Finy P."/>
            <person name="Geml J."/>
            <person name="Haridas S."/>
            <person name="Hughes K."/>
            <person name="Justo A."/>
            <person name="Karasinski D."/>
            <person name="Kautmanova I."/>
            <person name="Kiss B."/>
            <person name="Kocsube S."/>
            <person name="Kotiranta H."/>
            <person name="LaButti K.M."/>
            <person name="Lechner B.E."/>
            <person name="Liimatainen K."/>
            <person name="Lipzen A."/>
            <person name="Lukacs Z."/>
            <person name="Mihaltcheva S."/>
            <person name="Morgado L.N."/>
            <person name="Niskanen T."/>
            <person name="Noordeloos M.E."/>
            <person name="Ohm R.A."/>
            <person name="Ortiz-Santana B."/>
            <person name="Ovrebo C."/>
            <person name="Racz N."/>
            <person name="Riley R."/>
            <person name="Savchenko A."/>
            <person name="Shiryaev A."/>
            <person name="Soop K."/>
            <person name="Spirin V."/>
            <person name="Szebenyi C."/>
            <person name="Tomsovsky M."/>
            <person name="Tulloss R.E."/>
            <person name="Uehling J."/>
            <person name="Grigoriev I.V."/>
            <person name="Vagvolgyi C."/>
            <person name="Papp T."/>
            <person name="Martin F.M."/>
            <person name="Miettinen O."/>
            <person name="Hibbett D.S."/>
            <person name="Nagy L.G."/>
        </authorList>
    </citation>
    <scope>NUCLEOTIDE SEQUENCE [LARGE SCALE GENOMIC DNA]</scope>
    <source>
        <strain evidence="1 2">NL-1719</strain>
    </source>
</reference>
<proteinExistence type="predicted"/>
<organism evidence="1 2">
    <name type="scientific">Pluteus cervinus</name>
    <dbReference type="NCBI Taxonomy" id="181527"/>
    <lineage>
        <taxon>Eukaryota</taxon>
        <taxon>Fungi</taxon>
        <taxon>Dikarya</taxon>
        <taxon>Basidiomycota</taxon>
        <taxon>Agaricomycotina</taxon>
        <taxon>Agaricomycetes</taxon>
        <taxon>Agaricomycetidae</taxon>
        <taxon>Agaricales</taxon>
        <taxon>Pluteineae</taxon>
        <taxon>Pluteaceae</taxon>
        <taxon>Pluteus</taxon>
    </lineage>
</organism>
<accession>A0ACD3AGF7</accession>
<dbReference type="EMBL" id="ML208459">
    <property type="protein sequence ID" value="TFK64825.1"/>
    <property type="molecule type" value="Genomic_DNA"/>
</dbReference>
<protein>
    <submittedName>
        <fullName evidence="1">Uncharacterized protein</fullName>
    </submittedName>
</protein>
<dbReference type="Proteomes" id="UP000308600">
    <property type="component" value="Unassembled WGS sequence"/>
</dbReference>
<gene>
    <name evidence="1" type="ORF">BDN72DRAFT_846237</name>
</gene>
<sequence>MPPKGKPPQCRICNANEFRYRCSGCRIEYCSVACYKQHKADCQVPIPGPIPGPSAPSMGAPLALDETGTQRDVRRPDAMETSASDLNPNESLSEAAPLLRPLTSLKWPYIPDESAYPDPLKRDDPKALQLHHYEAIATSPSIRRILSSHLNLPNLLKSIDSLSGPDRELALQKALGVTPKDLTDITVNPGGELNEDVSTLRGLAEAIEAAVRGENKSALGLDWGD</sequence>
<name>A0ACD3AGF7_9AGAR</name>
<evidence type="ECO:0000313" key="2">
    <source>
        <dbReference type="Proteomes" id="UP000308600"/>
    </source>
</evidence>
<evidence type="ECO:0000313" key="1">
    <source>
        <dbReference type="EMBL" id="TFK64825.1"/>
    </source>
</evidence>